<dbReference type="PANTHER" id="PTHR48081:SF9">
    <property type="entry name" value="CARBOXYLESTERASE"/>
    <property type="match status" value="1"/>
</dbReference>
<keyword evidence="4" id="KW-1185">Reference proteome</keyword>
<dbReference type="RefSeq" id="WP_168820408.1">
    <property type="nucleotide sequence ID" value="NZ_CP051217.1"/>
</dbReference>
<feature type="domain" description="BD-FAE-like" evidence="2">
    <location>
        <begin position="67"/>
        <end position="246"/>
    </location>
</feature>
<accession>A0A6H2DN96</accession>
<evidence type="ECO:0000259" key="2">
    <source>
        <dbReference type="Pfam" id="PF20434"/>
    </source>
</evidence>
<dbReference type="SUPFAM" id="SSF53474">
    <property type="entry name" value="alpha/beta-Hydrolases"/>
    <property type="match status" value="1"/>
</dbReference>
<dbReference type="AlphaFoldDB" id="A0A6H2DN96"/>
<proteinExistence type="predicted"/>
<sequence>MKMIILTILALVAAVGLYLYSASPPGLLSKYDAVMGGGSGTKLVGQDIAFGDHGQMLDVWGANDMVADSKKPVLIFWHGGGWVKGSRQDYAFAAKAFAKAGFIVVVPDYRKVPQVHFPAFIEDGAQAVRWVQDNIAKYGGDPERLAFSGHSAGAHTAVLLALDPSWLAAAGVKISSVRAVVGMSGPYDFYPFDKKRSIDAMSKYKKPERTQPVNFARADAPAMLLLTSSEDTTVRPYNAVNLTSKLEGAGAKVEMINYKGLDHEDVVMALSIPFRDKATVLTDSVTFLKANVISAVQPLAQTAPGHPSPK</sequence>
<dbReference type="InterPro" id="IPR050300">
    <property type="entry name" value="GDXG_lipolytic_enzyme"/>
</dbReference>
<name>A0A6H2DN96_9SPHN</name>
<dbReference type="Gene3D" id="3.40.50.1820">
    <property type="entry name" value="alpha/beta hydrolase"/>
    <property type="match status" value="1"/>
</dbReference>
<evidence type="ECO:0000256" key="1">
    <source>
        <dbReference type="ARBA" id="ARBA00022801"/>
    </source>
</evidence>
<dbReference type="InterPro" id="IPR029058">
    <property type="entry name" value="AB_hydrolase_fold"/>
</dbReference>
<organism evidence="3 4">
    <name type="scientific">Parasphingorhabdus halotolerans</name>
    <dbReference type="NCBI Taxonomy" id="2725558"/>
    <lineage>
        <taxon>Bacteria</taxon>
        <taxon>Pseudomonadati</taxon>
        <taxon>Pseudomonadota</taxon>
        <taxon>Alphaproteobacteria</taxon>
        <taxon>Sphingomonadales</taxon>
        <taxon>Sphingomonadaceae</taxon>
        <taxon>Parasphingorhabdus</taxon>
    </lineage>
</organism>
<dbReference type="InterPro" id="IPR049492">
    <property type="entry name" value="BD-FAE-like_dom"/>
</dbReference>
<evidence type="ECO:0000313" key="4">
    <source>
        <dbReference type="Proteomes" id="UP000501600"/>
    </source>
</evidence>
<dbReference type="GO" id="GO:0016787">
    <property type="term" value="F:hydrolase activity"/>
    <property type="evidence" value="ECO:0007669"/>
    <property type="project" value="UniProtKB-KW"/>
</dbReference>
<dbReference type="Proteomes" id="UP000501600">
    <property type="component" value="Chromosome"/>
</dbReference>
<dbReference type="EMBL" id="CP051217">
    <property type="protein sequence ID" value="QJB70142.1"/>
    <property type="molecule type" value="Genomic_DNA"/>
</dbReference>
<keyword evidence="1 3" id="KW-0378">Hydrolase</keyword>
<dbReference type="PANTHER" id="PTHR48081">
    <property type="entry name" value="AB HYDROLASE SUPERFAMILY PROTEIN C4A8.06C"/>
    <property type="match status" value="1"/>
</dbReference>
<evidence type="ECO:0000313" key="3">
    <source>
        <dbReference type="EMBL" id="QJB70142.1"/>
    </source>
</evidence>
<reference evidence="3 4" key="1">
    <citation type="submission" date="2020-04" db="EMBL/GenBank/DDBJ databases">
        <title>Genome sequence for Sphingorhabdus sp. strain M1.</title>
        <authorList>
            <person name="Park S.-J."/>
        </authorList>
    </citation>
    <scope>NUCLEOTIDE SEQUENCE [LARGE SCALE GENOMIC DNA]</scope>
    <source>
        <strain evidence="3 4">JK6</strain>
    </source>
</reference>
<protein>
    <submittedName>
        <fullName evidence="3">Alpha/beta hydrolase</fullName>
    </submittedName>
</protein>
<gene>
    <name evidence="3" type="ORF">HF685_13290</name>
</gene>
<dbReference type="Pfam" id="PF20434">
    <property type="entry name" value="BD-FAE"/>
    <property type="match status" value="1"/>
</dbReference>
<dbReference type="KEGG" id="phao:HF685_13290"/>